<evidence type="ECO:0000313" key="3">
    <source>
        <dbReference type="EMBL" id="CAI9607619.1"/>
    </source>
</evidence>
<evidence type="ECO:0000313" key="4">
    <source>
        <dbReference type="Proteomes" id="UP001162483"/>
    </source>
</evidence>
<sequence>MALGREGLTSGAIKGLTVCCFTMCSVFVIHCKHTAMQNHANQMAVLCSVPELTGRRTVSKQKQSSSPSVITGNHKAPSSK</sequence>
<keyword evidence="2" id="KW-1133">Transmembrane helix</keyword>
<keyword evidence="4" id="KW-1185">Reference proteome</keyword>
<evidence type="ECO:0000256" key="2">
    <source>
        <dbReference type="SAM" id="Phobius"/>
    </source>
</evidence>
<reference evidence="3" key="1">
    <citation type="submission" date="2023-05" db="EMBL/GenBank/DDBJ databases">
        <authorList>
            <person name="Stuckert A."/>
        </authorList>
    </citation>
    <scope>NUCLEOTIDE SEQUENCE</scope>
</reference>
<accession>A0ABN9GDZ2</accession>
<dbReference type="Proteomes" id="UP001162483">
    <property type="component" value="Unassembled WGS sequence"/>
</dbReference>
<keyword evidence="2" id="KW-0472">Membrane</keyword>
<feature type="compositionally biased region" description="Low complexity" evidence="1">
    <location>
        <begin position="60"/>
        <end position="69"/>
    </location>
</feature>
<feature type="non-terminal residue" evidence="3">
    <location>
        <position position="80"/>
    </location>
</feature>
<organism evidence="3 4">
    <name type="scientific">Staurois parvus</name>
    <dbReference type="NCBI Taxonomy" id="386267"/>
    <lineage>
        <taxon>Eukaryota</taxon>
        <taxon>Metazoa</taxon>
        <taxon>Chordata</taxon>
        <taxon>Craniata</taxon>
        <taxon>Vertebrata</taxon>
        <taxon>Euteleostomi</taxon>
        <taxon>Amphibia</taxon>
        <taxon>Batrachia</taxon>
        <taxon>Anura</taxon>
        <taxon>Neobatrachia</taxon>
        <taxon>Ranoidea</taxon>
        <taxon>Ranidae</taxon>
        <taxon>Staurois</taxon>
    </lineage>
</organism>
<keyword evidence="2" id="KW-0812">Transmembrane</keyword>
<evidence type="ECO:0008006" key="5">
    <source>
        <dbReference type="Google" id="ProtNLM"/>
    </source>
</evidence>
<feature type="region of interest" description="Disordered" evidence="1">
    <location>
        <begin position="57"/>
        <end position="80"/>
    </location>
</feature>
<evidence type="ECO:0000256" key="1">
    <source>
        <dbReference type="SAM" id="MobiDB-lite"/>
    </source>
</evidence>
<gene>
    <name evidence="3" type="ORF">SPARVUS_LOCUS13978876</name>
</gene>
<feature type="transmembrane region" description="Helical" evidence="2">
    <location>
        <begin position="12"/>
        <end position="29"/>
    </location>
</feature>
<name>A0ABN9GDZ2_9NEOB</name>
<proteinExistence type="predicted"/>
<dbReference type="EMBL" id="CATNWA010018479">
    <property type="protein sequence ID" value="CAI9607619.1"/>
    <property type="molecule type" value="Genomic_DNA"/>
</dbReference>
<comment type="caution">
    <text evidence="3">The sequence shown here is derived from an EMBL/GenBank/DDBJ whole genome shotgun (WGS) entry which is preliminary data.</text>
</comment>
<protein>
    <recommendedName>
        <fullName evidence="5">Secreted protein</fullName>
    </recommendedName>
</protein>